<dbReference type="GO" id="GO:0010487">
    <property type="term" value="F:thermospermine synthase activity"/>
    <property type="evidence" value="ECO:0007669"/>
    <property type="project" value="UniProtKB-ARBA"/>
</dbReference>
<dbReference type="Pfam" id="PF01564">
    <property type="entry name" value="Spermine_synth"/>
    <property type="match status" value="1"/>
</dbReference>
<comment type="pathway">
    <text evidence="4">Amine and polyamine biosynthesis; spermidine biosynthesis; spermidine from putrescine: step 1/1.</text>
</comment>
<feature type="transmembrane region" description="Helical" evidence="4">
    <location>
        <begin position="165"/>
        <end position="185"/>
    </location>
</feature>
<feature type="binding site" evidence="4">
    <location>
        <position position="317"/>
    </location>
    <ligand>
        <name>spermidine</name>
        <dbReference type="ChEBI" id="CHEBI:57834"/>
    </ligand>
</feature>
<feature type="transmembrane region" description="Helical" evidence="4">
    <location>
        <begin position="219"/>
        <end position="238"/>
    </location>
</feature>
<dbReference type="GO" id="GO:0005886">
    <property type="term" value="C:plasma membrane"/>
    <property type="evidence" value="ECO:0007669"/>
    <property type="project" value="UniProtKB-SubCell"/>
</dbReference>
<comment type="subcellular location">
    <subcellularLocation>
        <location evidence="4">Cell membrane</location>
        <topology evidence="4">Multi-pass membrane protein</topology>
    </subcellularLocation>
</comment>
<keyword evidence="3 4" id="KW-0620">Polyamine biosynthesis</keyword>
<dbReference type="EMBL" id="CP046455">
    <property type="protein sequence ID" value="QGU08329.1"/>
    <property type="molecule type" value="Genomic_DNA"/>
</dbReference>
<dbReference type="RefSeq" id="WP_156231809.1">
    <property type="nucleotide sequence ID" value="NZ_CP046455.1"/>
</dbReference>
<evidence type="ECO:0000256" key="5">
    <source>
        <dbReference type="PROSITE-ProRule" id="PRU00354"/>
    </source>
</evidence>
<feature type="transmembrane region" description="Helical" evidence="4">
    <location>
        <begin position="91"/>
        <end position="112"/>
    </location>
</feature>
<evidence type="ECO:0000259" key="6">
    <source>
        <dbReference type="PROSITE" id="PS51006"/>
    </source>
</evidence>
<dbReference type="HAMAP" id="MF_00198">
    <property type="entry name" value="Spermidine_synth"/>
    <property type="match status" value="1"/>
</dbReference>
<sequence>MSDLAQPRVSEGVGAPQVELSRVWRWLLLVSVAICAASGLVYELALVSLSASLNGGGIVETSLIVAGYVAALGLGALLVKPFLRWPAQTFLGVETLLGLIGGTSAIVLYLTFATIGQSIWILVLATALIGILVGAELPLLMTMIQRGRIADARTTGSLVATLNAADYLGALIGGLSWPFILLPWLGMMRGAAAAGMINLLAALFVGCVLLRHLLPGRQFVVSVGALLLAIALLATLLIRSEGIVTTARQQLYTDPLVFSQQSDYQDIVVTQRGQDRRLYLNGGLQYSTRDEHRYTESLVYPVLSPAAEEVLIIGGGDGLAARELLKFPGMQITQVELDPKVIEVANTVLREDNGGAMEDPRVKVIVDDAFTWLRGGGEQGKSYDAIIIDLPDPNNDTMARLYSQEFYTLAGARLNEGGRMVVQSSSAYTTPDVFWRIGATLSAAGCEKLIPYHVHVPTFGDWGFQLCGPTEMKLGLRPDTPELEFLNDEVLAAATVFGEDNQKKELEPSTLDHPRVVEDLRRGYRQAGE</sequence>
<keyword evidence="4" id="KW-0745">Spermidine biosynthesis</keyword>
<evidence type="ECO:0000256" key="1">
    <source>
        <dbReference type="ARBA" id="ARBA00007867"/>
    </source>
</evidence>
<keyword evidence="2 4" id="KW-0808">Transferase</keyword>
<dbReference type="UniPathway" id="UPA00248">
    <property type="reaction ID" value="UER00314"/>
</dbReference>
<dbReference type="Gene3D" id="3.40.50.150">
    <property type="entry name" value="Vaccinia Virus protein VP39"/>
    <property type="match status" value="1"/>
</dbReference>
<dbReference type="KEGG" id="cok:COCCU_12145"/>
<keyword evidence="4" id="KW-0472">Membrane</keyword>
<feature type="transmembrane region" description="Helical" evidence="4">
    <location>
        <begin position="118"/>
        <end position="144"/>
    </location>
</feature>
<dbReference type="SUPFAM" id="SSF53335">
    <property type="entry name" value="S-adenosyl-L-methionine-dependent methyltransferases"/>
    <property type="match status" value="1"/>
</dbReference>
<dbReference type="NCBIfam" id="NF037959">
    <property type="entry name" value="MFS_SpdSyn"/>
    <property type="match status" value="1"/>
</dbReference>
<keyword evidence="4" id="KW-0812">Transmembrane</keyword>
<organism evidence="7 8">
    <name type="scientific">Corynebacterium occultum</name>
    <dbReference type="NCBI Taxonomy" id="2675219"/>
    <lineage>
        <taxon>Bacteria</taxon>
        <taxon>Bacillati</taxon>
        <taxon>Actinomycetota</taxon>
        <taxon>Actinomycetes</taxon>
        <taxon>Mycobacteriales</taxon>
        <taxon>Corynebacteriaceae</taxon>
        <taxon>Corynebacterium</taxon>
    </lineage>
</organism>
<evidence type="ECO:0000256" key="4">
    <source>
        <dbReference type="HAMAP-Rule" id="MF_00198"/>
    </source>
</evidence>
<reference evidence="7 8" key="1">
    <citation type="submission" date="2019-11" db="EMBL/GenBank/DDBJ databases">
        <title>Complete genome sequence of Corynebacterium kalinowskii 1959, a novel Corynebacterium species isolated from soil of a small paddock in Vilsendorf, Germany.</title>
        <authorList>
            <person name="Schaffert L."/>
            <person name="Ruwe M."/>
            <person name="Milse J."/>
            <person name="Hanuschka K."/>
            <person name="Ortseifen V."/>
            <person name="Droste J."/>
            <person name="Brandt D."/>
            <person name="Schlueter L."/>
            <person name="Kutter Y."/>
            <person name="Vinke S."/>
            <person name="Viehoefer P."/>
            <person name="Jacob L."/>
            <person name="Luebke N.-C."/>
            <person name="Schulte-Berndt E."/>
            <person name="Hain C."/>
            <person name="Linder M."/>
            <person name="Schmidt P."/>
            <person name="Wollenschlaeger L."/>
            <person name="Luttermann T."/>
            <person name="Thieme E."/>
            <person name="Hassa J."/>
            <person name="Haak M."/>
            <person name="Wittchen M."/>
            <person name="Mentz A."/>
            <person name="Persicke M."/>
            <person name="Busche T."/>
            <person name="Ruckert C."/>
        </authorList>
    </citation>
    <scope>NUCLEOTIDE SEQUENCE [LARGE SCALE GENOMIC DNA]</scope>
    <source>
        <strain evidence="7 8">2039</strain>
    </source>
</reference>
<evidence type="ECO:0000313" key="8">
    <source>
        <dbReference type="Proteomes" id="UP000424462"/>
    </source>
</evidence>
<evidence type="ECO:0000256" key="3">
    <source>
        <dbReference type="ARBA" id="ARBA00023115"/>
    </source>
</evidence>
<dbReference type="PROSITE" id="PS51006">
    <property type="entry name" value="PABS_2"/>
    <property type="match status" value="1"/>
</dbReference>
<feature type="transmembrane region" description="Helical" evidence="4">
    <location>
        <begin position="191"/>
        <end position="210"/>
    </location>
</feature>
<keyword evidence="8" id="KW-1185">Reference proteome</keyword>
<feature type="transmembrane region" description="Helical" evidence="4">
    <location>
        <begin position="26"/>
        <end position="49"/>
    </location>
</feature>
<feature type="binding site" evidence="4">
    <location>
        <begin position="368"/>
        <end position="369"/>
    </location>
    <ligand>
        <name>S-methyl-5'-thioadenosine</name>
        <dbReference type="ChEBI" id="CHEBI:17509"/>
    </ligand>
</feature>
<dbReference type="AlphaFoldDB" id="A0A6B8VZA3"/>
<comment type="subunit">
    <text evidence="4">Homodimer or homotetramer.</text>
</comment>
<feature type="binding site" evidence="4">
    <location>
        <position position="265"/>
    </location>
    <ligand>
        <name>S-methyl-5'-thioadenosine</name>
        <dbReference type="ChEBI" id="CHEBI:17509"/>
    </ligand>
</feature>
<gene>
    <name evidence="4 7" type="primary">speE</name>
    <name evidence="7" type="ORF">COCCU_12145</name>
</gene>
<dbReference type="PANTHER" id="PTHR43317">
    <property type="entry name" value="THERMOSPERMINE SYNTHASE ACAULIS5"/>
    <property type="match status" value="1"/>
</dbReference>
<dbReference type="NCBIfam" id="NF002956">
    <property type="entry name" value="PRK03612.1"/>
    <property type="match status" value="1"/>
</dbReference>
<protein>
    <recommendedName>
        <fullName evidence="4">Polyamine aminopropyltransferase</fullName>
    </recommendedName>
    <alternativeName>
        <fullName evidence="4">Putrescine aminopropyltransferase</fullName>
        <shortName evidence="4">PAPT</shortName>
    </alternativeName>
    <alternativeName>
        <fullName evidence="4">Spermidine synthase</fullName>
        <shortName evidence="4">SPDS</shortName>
        <shortName evidence="4">SPDSY</shortName>
        <ecNumber evidence="4">2.5.1.16</ecNumber>
    </alternativeName>
</protein>
<dbReference type="GO" id="GO:0004766">
    <property type="term" value="F:spermidine synthase activity"/>
    <property type="evidence" value="ECO:0007669"/>
    <property type="project" value="UniProtKB-UniRule"/>
</dbReference>
<dbReference type="PANTHER" id="PTHR43317:SF1">
    <property type="entry name" value="THERMOSPERMINE SYNTHASE ACAULIS5"/>
    <property type="match status" value="1"/>
</dbReference>
<keyword evidence="4" id="KW-1003">Cell membrane</keyword>
<evidence type="ECO:0000256" key="2">
    <source>
        <dbReference type="ARBA" id="ARBA00022679"/>
    </source>
</evidence>
<dbReference type="CDD" id="cd02440">
    <property type="entry name" value="AdoMet_MTases"/>
    <property type="match status" value="1"/>
</dbReference>
<dbReference type="InterPro" id="IPR029063">
    <property type="entry name" value="SAM-dependent_MTases_sf"/>
</dbReference>
<comment type="caution">
    <text evidence="4">Lacks conserved residue(s) required for the propagation of feature annotation.</text>
</comment>
<dbReference type="PROSITE" id="PS01330">
    <property type="entry name" value="PABS_1"/>
    <property type="match status" value="1"/>
</dbReference>
<feature type="active site" description="Proton acceptor" evidence="4 5">
    <location>
        <position position="389"/>
    </location>
</feature>
<feature type="transmembrane region" description="Helical" evidence="4">
    <location>
        <begin position="61"/>
        <end position="79"/>
    </location>
</feature>
<comment type="catalytic activity">
    <reaction evidence="4">
        <text>S-adenosyl 3-(methylsulfanyl)propylamine + putrescine = S-methyl-5'-thioadenosine + spermidine + H(+)</text>
        <dbReference type="Rhea" id="RHEA:12721"/>
        <dbReference type="ChEBI" id="CHEBI:15378"/>
        <dbReference type="ChEBI" id="CHEBI:17509"/>
        <dbReference type="ChEBI" id="CHEBI:57443"/>
        <dbReference type="ChEBI" id="CHEBI:57834"/>
        <dbReference type="ChEBI" id="CHEBI:326268"/>
        <dbReference type="EC" id="2.5.1.16"/>
    </reaction>
</comment>
<feature type="binding site" evidence="4">
    <location>
        <position position="336"/>
    </location>
    <ligand>
        <name>S-methyl-5'-thioadenosine</name>
        <dbReference type="ChEBI" id="CHEBI:17509"/>
    </ligand>
</feature>
<evidence type="ECO:0000313" key="7">
    <source>
        <dbReference type="EMBL" id="QGU08329.1"/>
    </source>
</evidence>
<dbReference type="GO" id="GO:0008295">
    <property type="term" value="P:spermidine biosynthetic process"/>
    <property type="evidence" value="ECO:0007669"/>
    <property type="project" value="UniProtKB-UniRule"/>
</dbReference>
<dbReference type="Proteomes" id="UP000424462">
    <property type="component" value="Chromosome"/>
</dbReference>
<dbReference type="InterPro" id="IPR030374">
    <property type="entry name" value="PABS"/>
</dbReference>
<proteinExistence type="inferred from homology"/>
<name>A0A6B8VZA3_9CORY</name>
<comment type="function">
    <text evidence="4">Catalyzes the irreversible transfer of a propylamine group from the amino donor S-adenosylmethioninamine (decarboxy-AdoMet) to putrescine (1,4-diaminobutane) to yield spermidine.</text>
</comment>
<accession>A0A6B8VZA3</accession>
<dbReference type="InterPro" id="IPR030373">
    <property type="entry name" value="PABS_CS"/>
</dbReference>
<keyword evidence="4" id="KW-1133">Transmembrane helix</keyword>
<dbReference type="InterPro" id="IPR001045">
    <property type="entry name" value="Spermi_synthase"/>
</dbReference>
<comment type="similarity">
    <text evidence="1 4">Belongs to the spermidine/spermine synthase family.</text>
</comment>
<dbReference type="EC" id="2.5.1.16" evidence="4"/>
<feature type="domain" description="PABS" evidence="6">
    <location>
        <begin position="235"/>
        <end position="469"/>
    </location>
</feature>